<gene>
    <name evidence="4" type="ORF">BHQ10_003481</name>
</gene>
<evidence type="ECO:0000256" key="2">
    <source>
        <dbReference type="ARBA" id="ARBA00023043"/>
    </source>
</evidence>
<dbReference type="PANTHER" id="PTHR24198:SF165">
    <property type="entry name" value="ANKYRIN REPEAT-CONTAINING PROTEIN-RELATED"/>
    <property type="match status" value="1"/>
</dbReference>
<keyword evidence="5" id="KW-1185">Reference proteome</keyword>
<evidence type="ECO:0000313" key="4">
    <source>
        <dbReference type="EMBL" id="RAO67469.1"/>
    </source>
</evidence>
<dbReference type="PROSITE" id="PS50088">
    <property type="entry name" value="ANK_REPEAT"/>
    <property type="match status" value="2"/>
</dbReference>
<reference evidence="4 5" key="1">
    <citation type="journal article" date="2017" name="Biotechnol. Biofuels">
        <title>Differential beta-glucosidase expression as a function of carbon source availability in Talaromyces amestolkiae: a genomic and proteomic approach.</title>
        <authorList>
            <person name="de Eugenio L.I."/>
            <person name="Mendez-Liter J.A."/>
            <person name="Nieto-Dominguez M."/>
            <person name="Alonso L."/>
            <person name="Gil-Munoz J."/>
            <person name="Barriuso J."/>
            <person name="Prieto A."/>
            <person name="Martinez M.J."/>
        </authorList>
    </citation>
    <scope>NUCLEOTIDE SEQUENCE [LARGE SCALE GENOMIC DNA]</scope>
    <source>
        <strain evidence="4 5">CIB</strain>
    </source>
</reference>
<dbReference type="InterPro" id="IPR036770">
    <property type="entry name" value="Ankyrin_rpt-contain_sf"/>
</dbReference>
<evidence type="ECO:0000256" key="1">
    <source>
        <dbReference type="ARBA" id="ARBA00022737"/>
    </source>
</evidence>
<dbReference type="AlphaFoldDB" id="A0A364KVC1"/>
<dbReference type="SMART" id="SM00248">
    <property type="entry name" value="ANK"/>
    <property type="match status" value="8"/>
</dbReference>
<protein>
    <submittedName>
        <fullName evidence="4">Uncharacterized protein</fullName>
    </submittedName>
</protein>
<keyword evidence="2 3" id="KW-0040">ANK repeat</keyword>
<name>A0A364KVC1_TALAM</name>
<keyword evidence="1" id="KW-0677">Repeat</keyword>
<accession>A0A364KVC1</accession>
<dbReference type="InterPro" id="IPR002110">
    <property type="entry name" value="Ankyrin_rpt"/>
</dbReference>
<dbReference type="Proteomes" id="UP000249363">
    <property type="component" value="Unassembled WGS sequence"/>
</dbReference>
<dbReference type="Pfam" id="PF00023">
    <property type="entry name" value="Ank"/>
    <property type="match status" value="2"/>
</dbReference>
<dbReference type="STRING" id="1196081.A0A364KVC1"/>
<dbReference type="Pfam" id="PF12796">
    <property type="entry name" value="Ank_2"/>
    <property type="match status" value="1"/>
</dbReference>
<dbReference type="Gene3D" id="1.25.40.20">
    <property type="entry name" value="Ankyrin repeat-containing domain"/>
    <property type="match status" value="1"/>
</dbReference>
<evidence type="ECO:0000256" key="3">
    <source>
        <dbReference type="PROSITE-ProRule" id="PRU00023"/>
    </source>
</evidence>
<dbReference type="GeneID" id="63792697"/>
<proteinExistence type="predicted"/>
<sequence length="519" mass="58424">MSLDSLPTEIILNIAFSFFPSLDPLNSLCQTSKRFYSILERCLYTEDVRHHNSSSVYWAAERGNLTVLRKAINLGKSHIPTREDYASVDDDGRRRRMEIVEQRIELLYGRSGPNFCWGFDRGHPICRAAHSGHDQVVKFLMDEVGCSPHIRDWQDFCLVSLGMVGGLDKETIQIFLDREVHQYVRNTNDYCPLNIAAFNGDKDLVELLLLSTRPEYLEQQIQSSFLIAMRAKQIPVALQLVDHGGVDMNCDLTWWTKDQKRYMTTPLGWAVFHGYLDLVKAFVEKGADVNFVATLGKRLAVGHRILFDAVAEKKTDIVQFLVKRTTGRVARTKALSLAVDRASLSEDPASAESEVMQILLKDGVCCNYEEDDIRPPPTDPPPQFTTDCSFGGEMEDGEFIPPIVYAVRAGNLRLVQLLLSHGADIDTGYRQLLETKSKFCCGRILDLAMDLGHQEIVDFLINSGAKLDMGLPSSIDGIHCASIDCPVFQEEMGKRWKAMMHPGPFLDAERPSDLESEPE</sequence>
<dbReference type="PANTHER" id="PTHR24198">
    <property type="entry name" value="ANKYRIN REPEAT AND PROTEIN KINASE DOMAIN-CONTAINING PROTEIN"/>
    <property type="match status" value="1"/>
</dbReference>
<dbReference type="PROSITE" id="PS50297">
    <property type="entry name" value="ANK_REP_REGION"/>
    <property type="match status" value="2"/>
</dbReference>
<evidence type="ECO:0000313" key="5">
    <source>
        <dbReference type="Proteomes" id="UP000249363"/>
    </source>
</evidence>
<organism evidence="4 5">
    <name type="scientific">Talaromyces amestolkiae</name>
    <dbReference type="NCBI Taxonomy" id="1196081"/>
    <lineage>
        <taxon>Eukaryota</taxon>
        <taxon>Fungi</taxon>
        <taxon>Dikarya</taxon>
        <taxon>Ascomycota</taxon>
        <taxon>Pezizomycotina</taxon>
        <taxon>Eurotiomycetes</taxon>
        <taxon>Eurotiomycetidae</taxon>
        <taxon>Eurotiales</taxon>
        <taxon>Trichocomaceae</taxon>
        <taxon>Talaromyces</taxon>
        <taxon>Talaromyces sect. Talaromyces</taxon>
    </lineage>
</organism>
<dbReference type="RefSeq" id="XP_040731985.1">
    <property type="nucleotide sequence ID" value="XM_040875742.1"/>
</dbReference>
<dbReference type="EMBL" id="MIKG01000005">
    <property type="protein sequence ID" value="RAO67469.1"/>
    <property type="molecule type" value="Genomic_DNA"/>
</dbReference>
<dbReference type="OrthoDB" id="366390at2759"/>
<feature type="repeat" description="ANK" evidence="3">
    <location>
        <begin position="262"/>
        <end position="294"/>
    </location>
</feature>
<dbReference type="SUPFAM" id="SSF48403">
    <property type="entry name" value="Ankyrin repeat"/>
    <property type="match status" value="1"/>
</dbReference>
<comment type="caution">
    <text evidence="4">The sequence shown here is derived from an EMBL/GenBank/DDBJ whole genome shotgun (WGS) entry which is preliminary data.</text>
</comment>
<feature type="repeat" description="ANK" evidence="3">
    <location>
        <begin position="398"/>
        <end position="430"/>
    </location>
</feature>